<evidence type="ECO:0000313" key="1">
    <source>
        <dbReference type="EMBL" id="AAV46195.1"/>
    </source>
</evidence>
<name>Q5V2Q7_HALMA</name>
<accession>Q5V2Q7</accession>
<keyword evidence="2" id="KW-1185">Reference proteome</keyword>
<dbReference type="KEGG" id="hma:rrnAC1253"/>
<dbReference type="eggNOG" id="arCOG08145">
    <property type="taxonomic scope" value="Archaea"/>
</dbReference>
<dbReference type="AlphaFoldDB" id="Q5V2Q7"/>
<evidence type="ECO:0000313" key="2">
    <source>
        <dbReference type="Proteomes" id="UP000001169"/>
    </source>
</evidence>
<reference evidence="1 2" key="1">
    <citation type="journal article" date="2004" name="Genome Res.">
        <title>Genome sequence of Haloarcula marismortui: a halophilic archaeon from the Dead Sea.</title>
        <authorList>
            <person name="Baliga N.S."/>
            <person name="Bonneau R."/>
            <person name="Facciotti M.T."/>
            <person name="Pan M."/>
            <person name="Glusman G."/>
            <person name="Deutsch E.W."/>
            <person name="Shannon P."/>
            <person name="Chiu Y."/>
            <person name="Weng R.S."/>
            <person name="Gan R.R."/>
            <person name="Hung P."/>
            <person name="Date S.V."/>
            <person name="Marcotte E."/>
            <person name="Hood L."/>
            <person name="Ng W.V."/>
        </authorList>
    </citation>
    <scope>NUCLEOTIDE SEQUENCE [LARGE SCALE GENOMIC DNA]</scope>
    <source>
        <strain evidence="2">ATCC 43049 / DSM 3752 / JCM 8966 / VKM B-1809</strain>
    </source>
</reference>
<dbReference type="EnsemblBacteria" id="AAV46195">
    <property type="protein sequence ID" value="AAV46195"/>
    <property type="gene ID" value="rrnAC1253"/>
</dbReference>
<protein>
    <submittedName>
        <fullName evidence="1">Uncharacterized protein</fullName>
    </submittedName>
</protein>
<dbReference type="HOGENOM" id="CLU_162431_0_0_2"/>
<dbReference type="Proteomes" id="UP000001169">
    <property type="component" value="Chromosome I"/>
</dbReference>
<gene>
    <name evidence="1" type="ordered locus">rrnAC1253</name>
</gene>
<dbReference type="EMBL" id="AY596297">
    <property type="protein sequence ID" value="AAV46195.1"/>
    <property type="molecule type" value="Genomic_DNA"/>
</dbReference>
<dbReference type="PATRIC" id="fig|272569.17.peg.1961"/>
<dbReference type="STRING" id="272569.rrnAC1253"/>
<organism evidence="1 2">
    <name type="scientific">Haloarcula marismortui (strain ATCC 43049 / DSM 3752 / JCM 8966 / VKM B-1809)</name>
    <name type="common">Halobacterium marismortui</name>
    <dbReference type="NCBI Taxonomy" id="272569"/>
    <lineage>
        <taxon>Archaea</taxon>
        <taxon>Methanobacteriati</taxon>
        <taxon>Methanobacteriota</taxon>
        <taxon>Stenosarchaea group</taxon>
        <taxon>Halobacteria</taxon>
        <taxon>Halobacteriales</taxon>
        <taxon>Haloarculaceae</taxon>
        <taxon>Haloarcula</taxon>
    </lineage>
</organism>
<sequence>MHQTVLISLLVIYRLMFEEGGQRADSDTGWAHVANHDKAATVIDTILRLDVDKTYTKTALSEEAGVPLKTLYLDGTLEELVTVGLLEKHEAEGEETLFSVDDGSAAFEAAKAFDTAAATSSDVDS</sequence>
<proteinExistence type="predicted"/>
<dbReference type="PaxDb" id="272569-rrnAC1253"/>